<evidence type="ECO:0000256" key="10">
    <source>
        <dbReference type="SAM" id="MobiDB-lite"/>
    </source>
</evidence>
<feature type="region of interest" description="Disordered" evidence="10">
    <location>
        <begin position="1"/>
        <end position="50"/>
    </location>
</feature>
<keyword evidence="9" id="KW-0175">Coiled coil</keyword>
<dbReference type="GO" id="GO:0061630">
    <property type="term" value="F:ubiquitin protein ligase activity"/>
    <property type="evidence" value="ECO:0007669"/>
    <property type="project" value="UniProtKB-EC"/>
</dbReference>
<proteinExistence type="predicted"/>
<accession>A0AAV9HGP0</accession>
<dbReference type="GO" id="GO:0016567">
    <property type="term" value="P:protein ubiquitination"/>
    <property type="evidence" value="ECO:0007669"/>
    <property type="project" value="InterPro"/>
</dbReference>
<feature type="domain" description="RING-type" evidence="11">
    <location>
        <begin position="368"/>
        <end position="638"/>
    </location>
</feature>
<protein>
    <recommendedName>
        <fullName evidence="2">RBR-type E3 ubiquitin transferase</fullName>
        <ecNumber evidence="2">2.3.2.31</ecNumber>
    </recommendedName>
</protein>
<dbReference type="InterPro" id="IPR031127">
    <property type="entry name" value="E3_UB_ligase_RBR"/>
</dbReference>
<sequence>MFTNPSESATREQKSINRLSRSNANRKRRLTAPENLFVDRQEESSSTPGEIAAKERWQEIADNTATAADELVELRSRLQRLETENAKLQKYSDLFQALGNSLTVRSLLHLKRPLGIEASPSIPSTADSALSKPTGLDTPLFVNEATRLAQWLGSNEEALDLDSYSLQICCLCRRTLCFRIPSLPCMASTSLQQPLPRSEFNCSASGTFLCSPVPICDDCFLPAIISSITKDWWHNLLFDCWIRCPHPDCEDILPERYHVDLASVLSSCRDPELSLHLQLFNLATELRSAVKSLDPIPRPEAMVLAAKFHEHLEKCGRICLTSPIHAHLVPEVELFPMDAPNSSSQATIQVPIFTGLMLKPQHDSYNTCFRECSICTETFPDVTDGTLVSESLWESTVVSHFSGDWAHLVRHFPPRSSLPSCASIHPLNTCRACLSRAVQTQLETRGRLACENLVCPVPDCRHVYTHSELRIILNPEIFTLYDRHRLRLHLSGEPSFRWCLNPSCSSGQIYDVFGPSWGLLQSPQFPVITGRRATFRNKIECGECGFQMCFDHQTRWHEGMSCDEFDRVRDGGRKELETMEWIRRNTKTCTCGAVVQKRGGCWHMTCGVCGRGFCWECLAEWEGNIVLRNEVTGEREYRAEGHEEGCYFRQGQVLRPMWVMGDDDLRDALRAVGG</sequence>
<dbReference type="SMART" id="SM00647">
    <property type="entry name" value="IBR"/>
    <property type="match status" value="2"/>
</dbReference>
<comment type="caution">
    <text evidence="12">The sequence shown here is derived from an EMBL/GenBank/DDBJ whole genome shotgun (WGS) entry which is preliminary data.</text>
</comment>
<evidence type="ECO:0000256" key="6">
    <source>
        <dbReference type="ARBA" id="ARBA00022771"/>
    </source>
</evidence>
<keyword evidence="3" id="KW-0808">Transferase</keyword>
<dbReference type="SUPFAM" id="SSF57850">
    <property type="entry name" value="RING/U-box"/>
    <property type="match status" value="1"/>
</dbReference>
<keyword evidence="8" id="KW-0862">Zinc</keyword>
<dbReference type="InterPro" id="IPR044066">
    <property type="entry name" value="TRIAD_supradom"/>
</dbReference>
<dbReference type="Pfam" id="PF01485">
    <property type="entry name" value="IBR"/>
    <property type="match status" value="1"/>
</dbReference>
<dbReference type="GO" id="GO:0008270">
    <property type="term" value="F:zinc ion binding"/>
    <property type="evidence" value="ECO:0007669"/>
    <property type="project" value="UniProtKB-KW"/>
</dbReference>
<evidence type="ECO:0000256" key="4">
    <source>
        <dbReference type="ARBA" id="ARBA00022723"/>
    </source>
</evidence>
<evidence type="ECO:0000313" key="13">
    <source>
        <dbReference type="Proteomes" id="UP001321749"/>
    </source>
</evidence>
<keyword evidence="6" id="KW-0863">Zinc-finger</keyword>
<evidence type="ECO:0000256" key="9">
    <source>
        <dbReference type="SAM" id="Coils"/>
    </source>
</evidence>
<keyword evidence="13" id="KW-1185">Reference proteome</keyword>
<dbReference type="EMBL" id="MU865041">
    <property type="protein sequence ID" value="KAK4459270.1"/>
    <property type="molecule type" value="Genomic_DNA"/>
</dbReference>
<evidence type="ECO:0000256" key="5">
    <source>
        <dbReference type="ARBA" id="ARBA00022737"/>
    </source>
</evidence>
<evidence type="ECO:0000256" key="8">
    <source>
        <dbReference type="ARBA" id="ARBA00022833"/>
    </source>
</evidence>
<dbReference type="EC" id="2.3.2.31" evidence="2"/>
<dbReference type="PROSITE" id="PS51873">
    <property type="entry name" value="TRIAD"/>
    <property type="match status" value="1"/>
</dbReference>
<dbReference type="Pfam" id="PF22191">
    <property type="entry name" value="IBR_1"/>
    <property type="match status" value="1"/>
</dbReference>
<evidence type="ECO:0000256" key="2">
    <source>
        <dbReference type="ARBA" id="ARBA00012251"/>
    </source>
</evidence>
<evidence type="ECO:0000313" key="12">
    <source>
        <dbReference type="EMBL" id="KAK4459270.1"/>
    </source>
</evidence>
<evidence type="ECO:0000256" key="7">
    <source>
        <dbReference type="ARBA" id="ARBA00022786"/>
    </source>
</evidence>
<gene>
    <name evidence="12" type="ORF">QBC42DRAFT_312148</name>
</gene>
<feature type="coiled-coil region" evidence="9">
    <location>
        <begin position="64"/>
        <end position="91"/>
    </location>
</feature>
<reference evidence="12" key="2">
    <citation type="submission" date="2023-06" db="EMBL/GenBank/DDBJ databases">
        <authorList>
            <consortium name="Lawrence Berkeley National Laboratory"/>
            <person name="Mondo S.J."/>
            <person name="Hensen N."/>
            <person name="Bonometti L."/>
            <person name="Westerberg I."/>
            <person name="Brannstrom I.O."/>
            <person name="Guillou S."/>
            <person name="Cros-Aarteil S."/>
            <person name="Calhoun S."/>
            <person name="Haridas S."/>
            <person name="Kuo A."/>
            <person name="Pangilinan J."/>
            <person name="Riley R."/>
            <person name="Labutti K."/>
            <person name="Andreopoulos B."/>
            <person name="Lipzen A."/>
            <person name="Chen C."/>
            <person name="Yanf M."/>
            <person name="Daum C."/>
            <person name="Ng V."/>
            <person name="Clum A."/>
            <person name="Steindorff A."/>
            <person name="Ohm R."/>
            <person name="Martin F."/>
            <person name="Silar P."/>
            <person name="Natvig D."/>
            <person name="Lalanne C."/>
            <person name="Gautier V."/>
            <person name="Ament-Velasquez S.L."/>
            <person name="Kruys A."/>
            <person name="Hutchinson M.I."/>
            <person name="Powell A.J."/>
            <person name="Barry K."/>
            <person name="Miller A.N."/>
            <person name="Grigoriev I.V."/>
            <person name="Debuchy R."/>
            <person name="Gladieux P."/>
            <person name="Thoren M.H."/>
            <person name="Johannesson H."/>
        </authorList>
    </citation>
    <scope>NUCLEOTIDE SEQUENCE</scope>
    <source>
        <strain evidence="12">PSN324</strain>
    </source>
</reference>
<dbReference type="InterPro" id="IPR002867">
    <property type="entry name" value="IBR_dom"/>
</dbReference>
<keyword evidence="5" id="KW-0677">Repeat</keyword>
<evidence type="ECO:0000256" key="3">
    <source>
        <dbReference type="ARBA" id="ARBA00022679"/>
    </source>
</evidence>
<dbReference type="Gene3D" id="1.20.120.1750">
    <property type="match status" value="1"/>
</dbReference>
<evidence type="ECO:0000256" key="1">
    <source>
        <dbReference type="ARBA" id="ARBA00001798"/>
    </source>
</evidence>
<evidence type="ECO:0000259" key="11">
    <source>
        <dbReference type="PROSITE" id="PS51873"/>
    </source>
</evidence>
<organism evidence="12 13">
    <name type="scientific">Cladorrhinum samala</name>
    <dbReference type="NCBI Taxonomy" id="585594"/>
    <lineage>
        <taxon>Eukaryota</taxon>
        <taxon>Fungi</taxon>
        <taxon>Dikarya</taxon>
        <taxon>Ascomycota</taxon>
        <taxon>Pezizomycotina</taxon>
        <taxon>Sordariomycetes</taxon>
        <taxon>Sordariomycetidae</taxon>
        <taxon>Sordariales</taxon>
        <taxon>Podosporaceae</taxon>
        <taxon>Cladorrhinum</taxon>
    </lineage>
</organism>
<name>A0AAV9HGP0_9PEZI</name>
<keyword evidence="4" id="KW-0479">Metal-binding</keyword>
<dbReference type="CDD" id="cd20335">
    <property type="entry name" value="BRcat_RBR"/>
    <property type="match status" value="1"/>
</dbReference>
<dbReference type="AlphaFoldDB" id="A0AAV9HGP0"/>
<reference evidence="12" key="1">
    <citation type="journal article" date="2023" name="Mol. Phylogenet. Evol.">
        <title>Genome-scale phylogeny and comparative genomics of the fungal order Sordariales.</title>
        <authorList>
            <person name="Hensen N."/>
            <person name="Bonometti L."/>
            <person name="Westerberg I."/>
            <person name="Brannstrom I.O."/>
            <person name="Guillou S."/>
            <person name="Cros-Aarteil S."/>
            <person name="Calhoun S."/>
            <person name="Haridas S."/>
            <person name="Kuo A."/>
            <person name="Mondo S."/>
            <person name="Pangilinan J."/>
            <person name="Riley R."/>
            <person name="LaButti K."/>
            <person name="Andreopoulos B."/>
            <person name="Lipzen A."/>
            <person name="Chen C."/>
            <person name="Yan M."/>
            <person name="Daum C."/>
            <person name="Ng V."/>
            <person name="Clum A."/>
            <person name="Steindorff A."/>
            <person name="Ohm R.A."/>
            <person name="Martin F."/>
            <person name="Silar P."/>
            <person name="Natvig D.O."/>
            <person name="Lalanne C."/>
            <person name="Gautier V."/>
            <person name="Ament-Velasquez S.L."/>
            <person name="Kruys A."/>
            <person name="Hutchinson M.I."/>
            <person name="Powell A.J."/>
            <person name="Barry K."/>
            <person name="Miller A.N."/>
            <person name="Grigoriev I.V."/>
            <person name="Debuchy R."/>
            <person name="Gladieux P."/>
            <person name="Hiltunen Thoren M."/>
            <person name="Johannesson H."/>
        </authorList>
    </citation>
    <scope>NUCLEOTIDE SEQUENCE</scope>
    <source>
        <strain evidence="12">PSN324</strain>
    </source>
</reference>
<keyword evidence="7" id="KW-0833">Ubl conjugation pathway</keyword>
<dbReference type="Proteomes" id="UP001321749">
    <property type="component" value="Unassembled WGS sequence"/>
</dbReference>
<comment type="catalytic activity">
    <reaction evidence="1">
        <text>[E2 ubiquitin-conjugating enzyme]-S-ubiquitinyl-L-cysteine + [acceptor protein]-L-lysine = [E2 ubiquitin-conjugating enzyme]-L-cysteine + [acceptor protein]-N(6)-ubiquitinyl-L-lysine.</text>
        <dbReference type="EC" id="2.3.2.31"/>
    </reaction>
</comment>
<dbReference type="PANTHER" id="PTHR11685">
    <property type="entry name" value="RBR FAMILY RING FINGER AND IBR DOMAIN-CONTAINING"/>
    <property type="match status" value="1"/>
</dbReference>